<evidence type="ECO:0000256" key="4">
    <source>
        <dbReference type="ARBA" id="ARBA00013303"/>
    </source>
</evidence>
<dbReference type="InterPro" id="IPR036156">
    <property type="entry name" value="Beta-gal/glucu_dom_sf"/>
</dbReference>
<dbReference type="PRINTS" id="PR00132">
    <property type="entry name" value="GLHYDRLASE2"/>
</dbReference>
<reference evidence="10 11" key="1">
    <citation type="submission" date="2019-02" db="EMBL/GenBank/DDBJ databases">
        <title>Paenibacillus sp. nov., isolated from surface-sterilized tissue of Thalictrum simplex L.</title>
        <authorList>
            <person name="Tuo L."/>
        </authorList>
    </citation>
    <scope>NUCLEOTIDE SEQUENCE [LARGE SCALE GENOMIC DNA]</scope>
    <source>
        <strain evidence="10 11">N2SHLJ1</strain>
    </source>
</reference>
<dbReference type="Gene3D" id="3.20.20.80">
    <property type="entry name" value="Glycosidases"/>
    <property type="match status" value="1"/>
</dbReference>
<comment type="caution">
    <text evidence="10">The sequence shown here is derived from an EMBL/GenBank/DDBJ whole genome shotgun (WGS) entry which is preliminary data.</text>
</comment>
<dbReference type="InterPro" id="IPR006102">
    <property type="entry name" value="Ig-like_GH2"/>
</dbReference>
<dbReference type="Pfam" id="PF16353">
    <property type="entry name" value="LacZ_4"/>
    <property type="match status" value="1"/>
</dbReference>
<dbReference type="InterPro" id="IPR032312">
    <property type="entry name" value="LacZ_4"/>
</dbReference>
<comment type="catalytic activity">
    <reaction evidence="1 8">
        <text>Hydrolysis of terminal non-reducing beta-D-galactose residues in beta-D-galactosides.</text>
        <dbReference type="EC" id="3.2.1.23"/>
    </reaction>
</comment>
<dbReference type="InterPro" id="IPR017853">
    <property type="entry name" value="GH"/>
</dbReference>
<evidence type="ECO:0000256" key="6">
    <source>
        <dbReference type="ARBA" id="ARBA00023295"/>
    </source>
</evidence>
<sequence>MINDWENHKLLHRNRLPARTAFIPFSDDESALCNERELSPCFRSLNGNWKFNYAPTPAHAPSAFHLEAFDASGWDDLAVPSCWQMHGYGRPHYSNVVYPFPVVPPLVPTENPTGSYRREFVVPAGWNGQRITLHFEGVDSAFFVWVNGQEAGFSKGSRLPSQFDITDLVHEGTNVLAVRVMQWSDGSYIEDQDMWWLSGIFRDVYLTAAPQTHLYDYSVRTQLDNAYRDASLEVSLSLRSVIAASQAVRVELQLLDASGGQVADGYAEETIAGDALTQDHSAVFTLPVDNPRKWSAEEPYLYKLLIRVIGETTQVISARVGFRSVELKGGVLLVNGMPIKFKGVNRHDHHPDLGRTVPLDWMRKDILLMKQHHINAVRTSHYPNDPRFYDLCDEYGLYVIDEADLECHGFHRTDNSNQLSDDPDWEAAYLDRIERMIERDKNHPSIILWSLGNESYYGCNHTAMYRWAKEHDPTRLIHYAEDREAATADVFSTMYNRIWQLHELGQREDLDKPHIVCEYAHAMGNGPGGLKEYWDVFYTYKRLQGGFVWEWVDQGIRQWTAEGEPFFAYGGDFDDHPNDSNFIIDGLVNPDRVPSAGLLELKKAMEPVVIEAADLQAGQVKLTNRYDFLSLDHLRLVWHVMADGKVLSSGTSELPDIAPGCTDTVHINYALPDRLQPATDYWLNVSLLLAANTTWAESGFEVAWAQFELPNHSTLQHTVDLSAFAPLSVIKNGVMLEVRGSDFELQFDCVYGVIADWRHAGIRLLEEGPRLDLWRAPTDNDMRPIGDWRTYIDNDQRATVVWKKCGLHWLQHRVMSVDWSRNGSGTVVTVTCRVRVAPPILKWSVDTLYTYTIYANGDVMVEVDGSIDGSGAPETFPRIGLRMALPNDCERAEWYGRGPGEAYADSKMAAKFGVYRKTVSELFTEYIVPQENGNRADTRWLALTNEQGAGLLAAGSPQFDFTARRYTSDDLEKARHPHELKERDRVYLHLDLAQNGLGSASCGPGVLPQYLLKAEAFRFQVRLTPRTAGAGSSAQLAKRQPEAHGQL</sequence>
<dbReference type="PROSITE" id="PS00608">
    <property type="entry name" value="GLYCOSYL_HYDROL_F2_2"/>
    <property type="match status" value="1"/>
</dbReference>
<dbReference type="GO" id="GO:0005990">
    <property type="term" value="P:lactose catabolic process"/>
    <property type="evidence" value="ECO:0007669"/>
    <property type="project" value="TreeGrafter"/>
</dbReference>
<gene>
    <name evidence="10" type="ORF">EYB31_33760</name>
</gene>
<dbReference type="InterPro" id="IPR023232">
    <property type="entry name" value="Glyco_hydro_2_AS"/>
</dbReference>
<dbReference type="InterPro" id="IPR014718">
    <property type="entry name" value="GH-type_carb-bd"/>
</dbReference>
<organism evidence="10 11">
    <name type="scientific">Paenibacillus thalictri</name>
    <dbReference type="NCBI Taxonomy" id="2527873"/>
    <lineage>
        <taxon>Bacteria</taxon>
        <taxon>Bacillati</taxon>
        <taxon>Bacillota</taxon>
        <taxon>Bacilli</taxon>
        <taxon>Bacillales</taxon>
        <taxon>Paenibacillaceae</taxon>
        <taxon>Paenibacillus</taxon>
    </lineage>
</organism>
<comment type="similarity">
    <text evidence="2 8">Belongs to the glycosyl hydrolase 2 family.</text>
</comment>
<dbReference type="EC" id="3.2.1.23" evidence="3 8"/>
<dbReference type="InterPro" id="IPR004199">
    <property type="entry name" value="B-gal_small/dom_5"/>
</dbReference>
<dbReference type="Pfam" id="PF02837">
    <property type="entry name" value="Glyco_hydro_2_N"/>
    <property type="match status" value="1"/>
</dbReference>
<dbReference type="AlphaFoldDB" id="A0A4V2J376"/>
<accession>A0A4V2J376</accession>
<dbReference type="GO" id="GO:0009341">
    <property type="term" value="C:beta-galactosidase complex"/>
    <property type="evidence" value="ECO:0007669"/>
    <property type="project" value="InterPro"/>
</dbReference>
<dbReference type="InterPro" id="IPR006104">
    <property type="entry name" value="Glyco_hydro_2_N"/>
</dbReference>
<dbReference type="GO" id="GO:0004565">
    <property type="term" value="F:beta-galactosidase activity"/>
    <property type="evidence" value="ECO:0007669"/>
    <property type="project" value="UniProtKB-EC"/>
</dbReference>
<keyword evidence="5 8" id="KW-0378">Hydrolase</keyword>
<dbReference type="InterPro" id="IPR006103">
    <property type="entry name" value="Glyco_hydro_2_cat"/>
</dbReference>
<dbReference type="InterPro" id="IPR050347">
    <property type="entry name" value="Bact_Beta-galactosidase"/>
</dbReference>
<name>A0A4V2J376_9BACL</name>
<evidence type="ECO:0000256" key="5">
    <source>
        <dbReference type="ARBA" id="ARBA00022801"/>
    </source>
</evidence>
<dbReference type="PROSITE" id="PS00719">
    <property type="entry name" value="GLYCOSYL_HYDROL_F2_1"/>
    <property type="match status" value="1"/>
</dbReference>
<evidence type="ECO:0000256" key="1">
    <source>
        <dbReference type="ARBA" id="ARBA00001412"/>
    </source>
</evidence>
<dbReference type="RefSeq" id="WP_131018057.1">
    <property type="nucleotide sequence ID" value="NZ_SIRE01000033.1"/>
</dbReference>
<dbReference type="InterPro" id="IPR023230">
    <property type="entry name" value="Glyco_hydro_2_CS"/>
</dbReference>
<dbReference type="Proteomes" id="UP000293142">
    <property type="component" value="Unassembled WGS sequence"/>
</dbReference>
<evidence type="ECO:0000256" key="3">
    <source>
        <dbReference type="ARBA" id="ARBA00012756"/>
    </source>
</evidence>
<dbReference type="InterPro" id="IPR013783">
    <property type="entry name" value="Ig-like_fold"/>
</dbReference>
<keyword evidence="6 8" id="KW-0326">Glycosidase</keyword>
<dbReference type="GO" id="GO:0030246">
    <property type="term" value="F:carbohydrate binding"/>
    <property type="evidence" value="ECO:0007669"/>
    <property type="project" value="InterPro"/>
</dbReference>
<dbReference type="Pfam" id="PF02836">
    <property type="entry name" value="Glyco_hydro_2_C"/>
    <property type="match status" value="1"/>
</dbReference>
<dbReference type="SUPFAM" id="SSF74650">
    <property type="entry name" value="Galactose mutarotase-like"/>
    <property type="match status" value="1"/>
</dbReference>
<dbReference type="SUPFAM" id="SSF49303">
    <property type="entry name" value="beta-Galactosidase/glucuronidase domain"/>
    <property type="match status" value="2"/>
</dbReference>
<evidence type="ECO:0000259" key="9">
    <source>
        <dbReference type="SMART" id="SM01038"/>
    </source>
</evidence>
<dbReference type="OrthoDB" id="9762066at2"/>
<evidence type="ECO:0000313" key="11">
    <source>
        <dbReference type="Proteomes" id="UP000293142"/>
    </source>
</evidence>
<keyword evidence="11" id="KW-1185">Reference proteome</keyword>
<dbReference type="SUPFAM" id="SSF51445">
    <property type="entry name" value="(Trans)glycosidases"/>
    <property type="match status" value="1"/>
</dbReference>
<evidence type="ECO:0000256" key="8">
    <source>
        <dbReference type="RuleBase" id="RU361154"/>
    </source>
</evidence>
<dbReference type="EMBL" id="SIRE01000033">
    <property type="protein sequence ID" value="TBL70335.1"/>
    <property type="molecule type" value="Genomic_DNA"/>
</dbReference>
<dbReference type="Pfam" id="PF00703">
    <property type="entry name" value="Glyco_hydro_2"/>
    <property type="match status" value="1"/>
</dbReference>
<evidence type="ECO:0000313" key="10">
    <source>
        <dbReference type="EMBL" id="TBL70335.1"/>
    </source>
</evidence>
<dbReference type="Gene3D" id="2.70.98.10">
    <property type="match status" value="1"/>
</dbReference>
<dbReference type="InterPro" id="IPR008979">
    <property type="entry name" value="Galactose-bd-like_sf"/>
</dbReference>
<dbReference type="InterPro" id="IPR006101">
    <property type="entry name" value="Glyco_hydro_2"/>
</dbReference>
<dbReference type="PANTHER" id="PTHR46323">
    <property type="entry name" value="BETA-GALACTOSIDASE"/>
    <property type="match status" value="1"/>
</dbReference>
<dbReference type="SMART" id="SM01038">
    <property type="entry name" value="Bgal_small_N"/>
    <property type="match status" value="1"/>
</dbReference>
<proteinExistence type="inferred from homology"/>
<evidence type="ECO:0000256" key="7">
    <source>
        <dbReference type="ARBA" id="ARBA00032230"/>
    </source>
</evidence>
<evidence type="ECO:0000256" key="2">
    <source>
        <dbReference type="ARBA" id="ARBA00007401"/>
    </source>
</evidence>
<dbReference type="InterPro" id="IPR011013">
    <property type="entry name" value="Gal_mutarotase_sf_dom"/>
</dbReference>
<dbReference type="Gene3D" id="2.60.120.260">
    <property type="entry name" value="Galactose-binding domain-like"/>
    <property type="match status" value="1"/>
</dbReference>
<dbReference type="SUPFAM" id="SSF49785">
    <property type="entry name" value="Galactose-binding domain-like"/>
    <property type="match status" value="1"/>
</dbReference>
<dbReference type="Gene3D" id="2.60.40.10">
    <property type="entry name" value="Immunoglobulins"/>
    <property type="match status" value="2"/>
</dbReference>
<dbReference type="Pfam" id="PF02929">
    <property type="entry name" value="Bgal_small_N"/>
    <property type="match status" value="1"/>
</dbReference>
<dbReference type="FunFam" id="3.20.20.80:FF:000018">
    <property type="entry name" value="Beta-galactosidase"/>
    <property type="match status" value="1"/>
</dbReference>
<protein>
    <recommendedName>
        <fullName evidence="4 8">Beta-galactosidase</fullName>
        <ecNumber evidence="3 8">3.2.1.23</ecNumber>
    </recommendedName>
    <alternativeName>
        <fullName evidence="7 8">Lactase</fullName>
    </alternativeName>
</protein>
<dbReference type="PANTHER" id="PTHR46323:SF2">
    <property type="entry name" value="BETA-GALACTOSIDASE"/>
    <property type="match status" value="1"/>
</dbReference>
<feature type="domain" description="Beta galactosidase small chain/" evidence="9">
    <location>
        <begin position="737"/>
        <end position="1024"/>
    </location>
</feature>